<dbReference type="InterPro" id="IPR034660">
    <property type="entry name" value="DinB/YfiT-like"/>
</dbReference>
<dbReference type="InterPro" id="IPR024775">
    <property type="entry name" value="DinB-like"/>
</dbReference>
<dbReference type="Gene3D" id="1.20.120.450">
    <property type="entry name" value="dinb family like domain"/>
    <property type="match status" value="1"/>
</dbReference>
<dbReference type="EMBL" id="VOXD01000016">
    <property type="protein sequence ID" value="TXF89178.1"/>
    <property type="molecule type" value="Genomic_DNA"/>
</dbReference>
<name>A0A5C7FSJ5_9BACT</name>
<comment type="caution">
    <text evidence="2">The sequence shown here is derived from an EMBL/GenBank/DDBJ whole genome shotgun (WGS) entry which is preliminary data.</text>
</comment>
<evidence type="ECO:0000313" key="3">
    <source>
        <dbReference type="Proteomes" id="UP000321907"/>
    </source>
</evidence>
<dbReference type="Pfam" id="PF12867">
    <property type="entry name" value="DinB_2"/>
    <property type="match status" value="1"/>
</dbReference>
<reference evidence="2 3" key="1">
    <citation type="submission" date="2019-08" db="EMBL/GenBank/DDBJ databases">
        <title>Lewinella sp. strain SSH13 Genome sequencing and assembly.</title>
        <authorList>
            <person name="Kim I."/>
        </authorList>
    </citation>
    <scope>NUCLEOTIDE SEQUENCE [LARGE SCALE GENOMIC DNA]</scope>
    <source>
        <strain evidence="2 3">SSH13</strain>
    </source>
</reference>
<organism evidence="2 3">
    <name type="scientific">Neolewinella aurantiaca</name>
    <dbReference type="NCBI Taxonomy" id="2602767"/>
    <lineage>
        <taxon>Bacteria</taxon>
        <taxon>Pseudomonadati</taxon>
        <taxon>Bacteroidota</taxon>
        <taxon>Saprospiria</taxon>
        <taxon>Saprospirales</taxon>
        <taxon>Lewinellaceae</taxon>
        <taxon>Neolewinella</taxon>
    </lineage>
</organism>
<evidence type="ECO:0000313" key="2">
    <source>
        <dbReference type="EMBL" id="TXF89178.1"/>
    </source>
</evidence>
<dbReference type="SUPFAM" id="SSF109854">
    <property type="entry name" value="DinB/YfiT-like putative metalloenzymes"/>
    <property type="match status" value="1"/>
</dbReference>
<sequence>MSKQPEHKLAYLLAARKNILRIFEAHDLEQLNEIPPGFNNNLVWNAGHVVATMELLLYALSGQKTPSGRDFIDRYRKGTRPEAPASQEECDLIAKQLIAGVEQLSKDLEVEDFSNFKEYTTSFGATLKNVGEAMDFNNMHEAMHLGTMISLRNQLK</sequence>
<dbReference type="Proteomes" id="UP000321907">
    <property type="component" value="Unassembled WGS sequence"/>
</dbReference>
<gene>
    <name evidence="2" type="ORF">FUA23_11750</name>
</gene>
<evidence type="ECO:0000259" key="1">
    <source>
        <dbReference type="Pfam" id="PF12867"/>
    </source>
</evidence>
<protein>
    <submittedName>
        <fullName evidence="2">DinB family protein</fullName>
    </submittedName>
</protein>
<dbReference type="AlphaFoldDB" id="A0A5C7FSJ5"/>
<proteinExistence type="predicted"/>
<accession>A0A5C7FSJ5</accession>
<dbReference type="OrthoDB" id="4295522at2"/>
<feature type="domain" description="DinB-like" evidence="1">
    <location>
        <begin position="12"/>
        <end position="148"/>
    </location>
</feature>
<keyword evidence="3" id="KW-1185">Reference proteome</keyword>
<dbReference type="RefSeq" id="WP_147930940.1">
    <property type="nucleotide sequence ID" value="NZ_VOXD01000016.1"/>
</dbReference>